<organism evidence="6 7">
    <name type="scientific">Goodfellowiella coeruleoviolacea</name>
    <dbReference type="NCBI Taxonomy" id="334858"/>
    <lineage>
        <taxon>Bacteria</taxon>
        <taxon>Bacillati</taxon>
        <taxon>Actinomycetota</taxon>
        <taxon>Actinomycetes</taxon>
        <taxon>Pseudonocardiales</taxon>
        <taxon>Pseudonocardiaceae</taxon>
        <taxon>Goodfellowiella</taxon>
    </lineage>
</organism>
<protein>
    <submittedName>
        <fullName evidence="6">Tetrahydrofolate dehydrogenase/cyclohydrolase, NAD(P)-binding domain</fullName>
    </submittedName>
</protein>
<feature type="domain" description="PucR C-terminal helix-turn-helix" evidence="3">
    <location>
        <begin position="358"/>
        <end position="416"/>
    </location>
</feature>
<evidence type="ECO:0000313" key="6">
    <source>
        <dbReference type="EMBL" id="MCP2168697.1"/>
    </source>
</evidence>
<evidence type="ECO:0000256" key="1">
    <source>
        <dbReference type="ARBA" id="ARBA00006754"/>
    </source>
</evidence>
<dbReference type="PANTHER" id="PTHR33744:SF1">
    <property type="entry name" value="DNA-BINDING TRANSCRIPTIONAL ACTIVATOR ADER"/>
    <property type="match status" value="1"/>
</dbReference>
<feature type="domain" description="RsbT co-antagonist protein RsbRD N-terminal" evidence="4">
    <location>
        <begin position="54"/>
        <end position="194"/>
    </location>
</feature>
<dbReference type="InterPro" id="IPR051448">
    <property type="entry name" value="CdaR-like_regulators"/>
</dbReference>
<dbReference type="InterPro" id="IPR042070">
    <property type="entry name" value="PucR_C-HTH_sf"/>
</dbReference>
<name>A0AAE3KJ65_9PSEU</name>
<dbReference type="Proteomes" id="UP001206128">
    <property type="component" value="Unassembled WGS sequence"/>
</dbReference>
<dbReference type="EMBL" id="JAMTCK010000015">
    <property type="protein sequence ID" value="MCP2168697.1"/>
    <property type="molecule type" value="Genomic_DNA"/>
</dbReference>
<evidence type="ECO:0000259" key="4">
    <source>
        <dbReference type="Pfam" id="PF14361"/>
    </source>
</evidence>
<sequence>MTRTRPDSRNIRMTTRDLPGPGPRALGPRTRPRADGRAVALLHRTAATLMADLPGLTDRLVSLLQEQEPVYRNASVNSDELWQEVHESLENNVQSLMRPKENRETARLCSWRIGAERAEQGMPLDALLHAFRLGGAMVWQGLVDIASRDDPDEFHLLVHLAADVWNFVDEHCGLVAEAYRRVESQLTRRHEERLRALVGALLDGTTRIADVPAAAAALDLPEHGRYAVIVVAGTGRPVTVDGGAVAGVRIVWHTGTDGERGIALLGDTGVEQLAGALTPPPGGRIGVSPVVAELTALGNACQQAETALRTCAQDGQVVLFQDHLPAAMVVSCPDTATALATRVLGPILDLEPVDREVLLTTLAAWLDSDGSALRAGARLFCHRNTVLNRLRRFEQLTGRSLSRPRDVVELSLALDAHRLLPVP</sequence>
<feature type="compositionally biased region" description="Basic and acidic residues" evidence="2">
    <location>
        <begin position="1"/>
        <end position="10"/>
    </location>
</feature>
<comment type="similarity">
    <text evidence="1">Belongs to the CdaR family.</text>
</comment>
<feature type="domain" description="CdaR GGDEF-like" evidence="5">
    <location>
        <begin position="210"/>
        <end position="310"/>
    </location>
</feature>
<dbReference type="Pfam" id="PF13556">
    <property type="entry name" value="HTH_30"/>
    <property type="match status" value="1"/>
</dbReference>
<feature type="compositionally biased region" description="Low complexity" evidence="2">
    <location>
        <begin position="16"/>
        <end position="29"/>
    </location>
</feature>
<dbReference type="PANTHER" id="PTHR33744">
    <property type="entry name" value="CARBOHYDRATE DIACID REGULATOR"/>
    <property type="match status" value="1"/>
</dbReference>
<dbReference type="Pfam" id="PF14361">
    <property type="entry name" value="RsbRD_N"/>
    <property type="match status" value="1"/>
</dbReference>
<comment type="caution">
    <text evidence="6">The sequence shown here is derived from an EMBL/GenBank/DDBJ whole genome shotgun (WGS) entry which is preliminary data.</text>
</comment>
<evidence type="ECO:0000259" key="3">
    <source>
        <dbReference type="Pfam" id="PF13556"/>
    </source>
</evidence>
<evidence type="ECO:0000259" key="5">
    <source>
        <dbReference type="Pfam" id="PF17853"/>
    </source>
</evidence>
<dbReference type="Pfam" id="PF17853">
    <property type="entry name" value="GGDEF_2"/>
    <property type="match status" value="1"/>
</dbReference>
<dbReference type="AlphaFoldDB" id="A0AAE3KJ65"/>
<feature type="region of interest" description="Disordered" evidence="2">
    <location>
        <begin position="1"/>
        <end position="32"/>
    </location>
</feature>
<dbReference type="Gene3D" id="1.10.10.2840">
    <property type="entry name" value="PucR C-terminal helix-turn-helix domain"/>
    <property type="match status" value="1"/>
</dbReference>
<dbReference type="InterPro" id="IPR025751">
    <property type="entry name" value="RsbRD_N_dom"/>
</dbReference>
<accession>A0AAE3KJ65</accession>
<reference evidence="6" key="1">
    <citation type="submission" date="2022-06" db="EMBL/GenBank/DDBJ databases">
        <title>Genomic Encyclopedia of Archaeal and Bacterial Type Strains, Phase II (KMG-II): from individual species to whole genera.</title>
        <authorList>
            <person name="Goeker M."/>
        </authorList>
    </citation>
    <scope>NUCLEOTIDE SEQUENCE</scope>
    <source>
        <strain evidence="6">DSM 43935</strain>
    </source>
</reference>
<evidence type="ECO:0000256" key="2">
    <source>
        <dbReference type="SAM" id="MobiDB-lite"/>
    </source>
</evidence>
<gene>
    <name evidence="6" type="ORF">LX83_005575</name>
</gene>
<dbReference type="InterPro" id="IPR041522">
    <property type="entry name" value="CdaR_GGDEF"/>
</dbReference>
<keyword evidence="7" id="KW-1185">Reference proteome</keyword>
<proteinExistence type="inferred from homology"/>
<evidence type="ECO:0000313" key="7">
    <source>
        <dbReference type="Proteomes" id="UP001206128"/>
    </source>
</evidence>
<dbReference type="InterPro" id="IPR025736">
    <property type="entry name" value="PucR_C-HTH_dom"/>
</dbReference>